<dbReference type="InterPro" id="IPR001650">
    <property type="entry name" value="Helicase_C-like"/>
</dbReference>
<keyword evidence="3 7" id="KW-0347">Helicase</keyword>
<evidence type="ECO:0000313" key="7">
    <source>
        <dbReference type="EMBL" id="PRY35109.1"/>
    </source>
</evidence>
<dbReference type="CDD" id="cd18011">
    <property type="entry name" value="DEXDc_RapA"/>
    <property type="match status" value="1"/>
</dbReference>
<dbReference type="PROSITE" id="PS51192">
    <property type="entry name" value="HELICASE_ATP_BIND_1"/>
    <property type="match status" value="1"/>
</dbReference>
<dbReference type="AlphaFoldDB" id="A0A2T0SNW2"/>
<dbReference type="InterPro" id="IPR057342">
    <property type="entry name" value="DEXDc_RapA"/>
</dbReference>
<name>A0A2T0SNW2_9PSEU</name>
<dbReference type="InterPro" id="IPR038718">
    <property type="entry name" value="SNF2-like_sf"/>
</dbReference>
<dbReference type="Pfam" id="PF00271">
    <property type="entry name" value="Helicase_C"/>
    <property type="match status" value="1"/>
</dbReference>
<dbReference type="PROSITE" id="PS51194">
    <property type="entry name" value="HELICASE_CTER"/>
    <property type="match status" value="1"/>
</dbReference>
<keyword evidence="2" id="KW-0378">Hydrolase</keyword>
<organism evidence="7 8">
    <name type="scientific">Umezawaea tangerina</name>
    <dbReference type="NCBI Taxonomy" id="84725"/>
    <lineage>
        <taxon>Bacteria</taxon>
        <taxon>Bacillati</taxon>
        <taxon>Actinomycetota</taxon>
        <taxon>Actinomycetes</taxon>
        <taxon>Pseudonocardiales</taxon>
        <taxon>Pseudonocardiaceae</taxon>
        <taxon>Umezawaea</taxon>
    </lineage>
</organism>
<evidence type="ECO:0000256" key="1">
    <source>
        <dbReference type="ARBA" id="ARBA00022741"/>
    </source>
</evidence>
<evidence type="ECO:0000256" key="3">
    <source>
        <dbReference type="ARBA" id="ARBA00022806"/>
    </source>
</evidence>
<dbReference type="InterPro" id="IPR011545">
    <property type="entry name" value="DEAD/DEAH_box_helicase_dom"/>
</dbReference>
<evidence type="ECO:0000259" key="6">
    <source>
        <dbReference type="PROSITE" id="PS51194"/>
    </source>
</evidence>
<reference evidence="7 8" key="1">
    <citation type="submission" date="2018-03" db="EMBL/GenBank/DDBJ databases">
        <title>Genomic Encyclopedia of Archaeal and Bacterial Type Strains, Phase II (KMG-II): from individual species to whole genera.</title>
        <authorList>
            <person name="Goeker M."/>
        </authorList>
    </citation>
    <scope>NUCLEOTIDE SEQUENCE [LARGE SCALE GENOMIC DNA]</scope>
    <source>
        <strain evidence="7 8">DSM 44720</strain>
    </source>
</reference>
<evidence type="ECO:0000256" key="4">
    <source>
        <dbReference type="ARBA" id="ARBA00022840"/>
    </source>
</evidence>
<keyword evidence="4" id="KW-0067">ATP-binding</keyword>
<evidence type="ECO:0000259" key="5">
    <source>
        <dbReference type="PROSITE" id="PS51192"/>
    </source>
</evidence>
<dbReference type="GO" id="GO:0005524">
    <property type="term" value="F:ATP binding"/>
    <property type="evidence" value="ECO:0007669"/>
    <property type="project" value="UniProtKB-KW"/>
</dbReference>
<protein>
    <submittedName>
        <fullName evidence="7">Helicase-like protein</fullName>
    </submittedName>
</protein>
<sequence>MSWPTGSLVRARGRDWVVLPDSTHDLLLLRPLGGGADDIAGVLPDLEPVQSATFAPPDPDDLGDAVSARLLRSALRLGFRSSGGPFRSLAQIAVSPRSYQLVPLLMALRMRTVRLLIADAVGVGKTIEAGLIVAELLAQGSIGRFTVMCSPALAPQWQRELADKFGLDAELVLPSTAGRLERDMPAGESLFERYPYTVVSTDFIKSTRRADEFIRACPGLVIVDEAHTCVGAADGRTARASQQRYTLLSRLAADPDRHLLLLTATPHSGKSEAFRALLGLLDKSLTELPDDLSGDARRRDRERIARHVVQRQRGDIKTYLDEDTPFPNRIALEDTYKLTPDYRKLFDHVLRYARETVRDSAGGPVHQRVRWWSILALLRAMASSPAAAAATLRNRSGEDDVTSVEEADIRGQAGVLDLPDEDEAVDGRDTTAGALPADDTPRARLLRLAKDADRLRGAKDSKLKKGIGLVRDRVEAGDAIVVFCRYIATAEYVGTALRQALPDVEVAWVTGVQPPEERERRISELGKAERRVLVATDCLSEGVNLQDHFTAVLHYDLSWNPTRQEQREGRVDRFGQRAADVYAITYYGEDNGIDGLVLDVLLRRHRAIQADTGVAVPVPQDSDAVLTAVLEGVLRAETGGQLQLEGVEETARNSLHQRWDDAAQREKRSRSLFAQEQIKPDEVSREVDALRAALGGPAETETFVVDALTSLRATLTTTPAGYVAALDGLPPTLKEELGGATDLPLVRIPPAPDRGAVLTRTDPTVETLARYILDTALDPDAGTDRPARRSGVLLTDAVDIRTTLLLLRYRLQLTLPTATERRSMVVEEARLLAFRGSAGAPEWLPDNEVAVLLEARSAGNLPRDLAAEDIRRVQSRLTRLDPHLDDEGDRLAAELLSSHRRVREAAGSTGELIRRGLTVTAQRPADILGVYLYLPAGT</sequence>
<evidence type="ECO:0000313" key="8">
    <source>
        <dbReference type="Proteomes" id="UP000239494"/>
    </source>
</evidence>
<dbReference type="CDD" id="cd18793">
    <property type="entry name" value="SF2_C_SNF"/>
    <property type="match status" value="1"/>
</dbReference>
<dbReference type="Gene3D" id="3.40.50.10810">
    <property type="entry name" value="Tandem AAA-ATPase domain"/>
    <property type="match status" value="1"/>
</dbReference>
<dbReference type="Proteomes" id="UP000239494">
    <property type="component" value="Unassembled WGS sequence"/>
</dbReference>
<dbReference type="Gene3D" id="3.40.50.300">
    <property type="entry name" value="P-loop containing nucleotide triphosphate hydrolases"/>
    <property type="match status" value="1"/>
</dbReference>
<dbReference type="GO" id="GO:0003676">
    <property type="term" value="F:nucleic acid binding"/>
    <property type="evidence" value="ECO:0007669"/>
    <property type="project" value="InterPro"/>
</dbReference>
<dbReference type="RefSeq" id="WP_106193537.1">
    <property type="nucleotide sequence ID" value="NZ_PVTF01000014.1"/>
</dbReference>
<dbReference type="InterPro" id="IPR027417">
    <property type="entry name" value="P-loop_NTPase"/>
</dbReference>
<dbReference type="GO" id="GO:0004386">
    <property type="term" value="F:helicase activity"/>
    <property type="evidence" value="ECO:0007669"/>
    <property type="project" value="UniProtKB-KW"/>
</dbReference>
<feature type="domain" description="Helicase ATP-binding" evidence="5">
    <location>
        <begin position="106"/>
        <end position="284"/>
    </location>
</feature>
<dbReference type="Pfam" id="PF00270">
    <property type="entry name" value="DEAD"/>
    <property type="match status" value="1"/>
</dbReference>
<dbReference type="InterPro" id="IPR014001">
    <property type="entry name" value="Helicase_ATP-bd"/>
</dbReference>
<dbReference type="OrthoDB" id="9814088at2"/>
<proteinExistence type="predicted"/>
<dbReference type="GO" id="GO:0016787">
    <property type="term" value="F:hydrolase activity"/>
    <property type="evidence" value="ECO:0007669"/>
    <property type="project" value="UniProtKB-KW"/>
</dbReference>
<comment type="caution">
    <text evidence="7">The sequence shown here is derived from an EMBL/GenBank/DDBJ whole genome shotgun (WGS) entry which is preliminary data.</text>
</comment>
<dbReference type="EMBL" id="PVTF01000014">
    <property type="protein sequence ID" value="PRY35109.1"/>
    <property type="molecule type" value="Genomic_DNA"/>
</dbReference>
<dbReference type="InterPro" id="IPR049730">
    <property type="entry name" value="SNF2/RAD54-like_C"/>
</dbReference>
<keyword evidence="1" id="KW-0547">Nucleotide-binding</keyword>
<accession>A0A2T0SNW2</accession>
<dbReference type="PANTHER" id="PTHR45766">
    <property type="entry name" value="DNA ANNEALING HELICASE AND ENDONUCLEASE ZRANB3 FAMILY MEMBER"/>
    <property type="match status" value="1"/>
</dbReference>
<dbReference type="SMART" id="SM00487">
    <property type="entry name" value="DEXDc"/>
    <property type="match status" value="1"/>
</dbReference>
<keyword evidence="8" id="KW-1185">Reference proteome</keyword>
<gene>
    <name evidence="7" type="ORF">CLV43_11427</name>
</gene>
<dbReference type="SUPFAM" id="SSF52540">
    <property type="entry name" value="P-loop containing nucleoside triphosphate hydrolases"/>
    <property type="match status" value="1"/>
</dbReference>
<evidence type="ECO:0000256" key="2">
    <source>
        <dbReference type="ARBA" id="ARBA00022801"/>
    </source>
</evidence>
<dbReference type="SMART" id="SM00490">
    <property type="entry name" value="HELICc"/>
    <property type="match status" value="1"/>
</dbReference>
<feature type="domain" description="Helicase C-terminal" evidence="6">
    <location>
        <begin position="462"/>
        <end position="626"/>
    </location>
</feature>
<dbReference type="PANTHER" id="PTHR45766:SF6">
    <property type="entry name" value="SWI_SNF-RELATED MATRIX-ASSOCIATED ACTIN-DEPENDENT REGULATOR OF CHROMATIN SUBFAMILY A-LIKE PROTEIN 1"/>
    <property type="match status" value="1"/>
</dbReference>